<gene>
    <name evidence="1" type="ORF">HCJ92_23565</name>
</gene>
<reference evidence="1 2" key="1">
    <citation type="submission" date="2020-03" db="EMBL/GenBank/DDBJ databases">
        <title>Draft genome of Streptomyces sp. ventii, isolated from the Axial Seamount in the Pacific Ocean, and resequencing of the two type strains Streptomyces lonarensis strain NCL 716 and Streptomyces bohaiensis strain 11A07.</title>
        <authorList>
            <person name="Loughran R.M."/>
            <person name="Pfannmuller K.M."/>
            <person name="Wasson B.J."/>
            <person name="Deadmond M.C."/>
            <person name="Paddock B.E."/>
            <person name="Koyack M.J."/>
            <person name="Gallegos D.A."/>
            <person name="Mitchell E.A."/>
            <person name="Ushijima B."/>
            <person name="Saw J.H."/>
            <person name="Mcphail K.L."/>
            <person name="Videau P."/>
        </authorList>
    </citation>
    <scope>NUCLEOTIDE SEQUENCE [LARGE SCALE GENOMIC DNA]</scope>
    <source>
        <strain evidence="2">5675061</strain>
    </source>
</reference>
<dbReference type="PANTHER" id="PTHR20883:SF48">
    <property type="entry name" value="ECTOINE DIOXYGENASE"/>
    <property type="match status" value="1"/>
</dbReference>
<organism evidence="1 2">
    <name type="scientific">Streptomyces spiramenti</name>
    <dbReference type="NCBI Taxonomy" id="2720606"/>
    <lineage>
        <taxon>Bacteria</taxon>
        <taxon>Bacillati</taxon>
        <taxon>Actinomycetota</taxon>
        <taxon>Actinomycetes</taxon>
        <taxon>Kitasatosporales</taxon>
        <taxon>Streptomycetaceae</taxon>
        <taxon>Streptomyces</taxon>
    </lineage>
</organism>
<dbReference type="Pfam" id="PF05721">
    <property type="entry name" value="PhyH"/>
    <property type="match status" value="1"/>
</dbReference>
<dbReference type="GO" id="GO:0051213">
    <property type="term" value="F:dioxygenase activity"/>
    <property type="evidence" value="ECO:0007669"/>
    <property type="project" value="UniProtKB-KW"/>
</dbReference>
<keyword evidence="1" id="KW-0560">Oxidoreductase</keyword>
<proteinExistence type="predicted"/>
<dbReference type="SUPFAM" id="SSF51197">
    <property type="entry name" value="Clavaminate synthase-like"/>
    <property type="match status" value="1"/>
</dbReference>
<comment type="caution">
    <text evidence="1">The sequence shown here is derived from an EMBL/GenBank/DDBJ whole genome shotgun (WGS) entry which is preliminary data.</text>
</comment>
<evidence type="ECO:0000313" key="2">
    <source>
        <dbReference type="Proteomes" id="UP000746503"/>
    </source>
</evidence>
<dbReference type="PANTHER" id="PTHR20883">
    <property type="entry name" value="PHYTANOYL-COA DIOXYGENASE DOMAIN CONTAINING 1"/>
    <property type="match status" value="1"/>
</dbReference>
<dbReference type="Gene3D" id="2.60.120.620">
    <property type="entry name" value="q2cbj1_9rhob like domain"/>
    <property type="match status" value="1"/>
</dbReference>
<keyword evidence="2" id="KW-1185">Reference proteome</keyword>
<evidence type="ECO:0000313" key="1">
    <source>
        <dbReference type="EMBL" id="NJP69177.1"/>
    </source>
</evidence>
<protein>
    <submittedName>
        <fullName evidence="1">Phytanoyl-CoA dioxygenase</fullName>
    </submittedName>
</protein>
<dbReference type="InterPro" id="IPR008775">
    <property type="entry name" value="Phytyl_CoA_dOase-like"/>
</dbReference>
<dbReference type="EMBL" id="JAAVJB010000396">
    <property type="protein sequence ID" value="NJP69177.1"/>
    <property type="molecule type" value="Genomic_DNA"/>
</dbReference>
<accession>A0ABX1AY70</accession>
<dbReference type="Proteomes" id="UP000746503">
    <property type="component" value="Unassembled WGS sequence"/>
</dbReference>
<keyword evidence="1" id="KW-0223">Dioxygenase</keyword>
<sequence length="267" mass="29077">MSVTRPHDGIGTRSAYEEQGWCAAPWGLEPELLASVRSRVEAISRTVRPEVVYEEDSDTVRALHGCHRYDEVCAALVRHPGVVRLAEELVGGPVYLYQFKVNIKGPREGREWPWHQDFAFWAYEDGMPEPHAVNIAVNLDAVHPANGPLTVLSGSHRLGLVGDGEQGAAGDDWRAHVSARLTHTVSEEAARALAVEHPPRQILGGAGAVTAFHPSIVHASSNNTSDDRRAVLFLTYNAVSNAPAHPDRPAFLVERDTTPVRAAWGTG</sequence>
<name>A0ABX1AY70_9ACTN</name>